<dbReference type="HOGENOM" id="CLU_038858_0_0_1"/>
<dbReference type="OrthoDB" id="420564at2759"/>
<gene>
    <name evidence="1" type="ORF">SAPIO_CDS5880</name>
</gene>
<evidence type="ECO:0000313" key="1">
    <source>
        <dbReference type="EMBL" id="KEZ42630.1"/>
    </source>
</evidence>
<protein>
    <submittedName>
        <fullName evidence="1">Uncharacterized protein</fullName>
    </submittedName>
</protein>
<dbReference type="OMA" id="ACHRDSH"/>
<dbReference type="Proteomes" id="UP000028545">
    <property type="component" value="Unassembled WGS sequence"/>
</dbReference>
<proteinExistence type="predicted"/>
<dbReference type="AlphaFoldDB" id="A0A084G5L8"/>
<dbReference type="GeneID" id="27724952"/>
<organism evidence="1 2">
    <name type="scientific">Pseudallescheria apiosperma</name>
    <name type="common">Scedosporium apiospermum</name>
    <dbReference type="NCBI Taxonomy" id="563466"/>
    <lineage>
        <taxon>Eukaryota</taxon>
        <taxon>Fungi</taxon>
        <taxon>Dikarya</taxon>
        <taxon>Ascomycota</taxon>
        <taxon>Pezizomycotina</taxon>
        <taxon>Sordariomycetes</taxon>
        <taxon>Hypocreomycetidae</taxon>
        <taxon>Microascales</taxon>
        <taxon>Microascaceae</taxon>
        <taxon>Scedosporium</taxon>
    </lineage>
</organism>
<dbReference type="PANTHER" id="PTHR35179">
    <property type="entry name" value="PROTEIN CBG02620"/>
    <property type="match status" value="1"/>
</dbReference>
<dbReference type="PANTHER" id="PTHR35179:SF2">
    <property type="entry name" value="START DOMAIN-CONTAINING PROTEIN"/>
    <property type="match status" value="1"/>
</dbReference>
<name>A0A084G5L8_PSEDA</name>
<sequence>MLVQRPQSALVTRDPRPRPRPLCSSLLNGLECYDETCPASHDPKLIKSRRCSYGHRCWYLERGECSKFHTATERYLAARKMMEIGLSGGFVLNTAQKDGVTAFGDWYGIRNTEVIASFNCLRGGGLAVPGLPPAFVRPTTPVRFDTRDMHLRNISPWHAPEAPKFQPLAQALRVRRPDMSLLSGFHIVTTAGCLRRLTNFLDGENHRVGERTQRLDIEVREDTVFIGRWEDDARNHMHTGYGKQFEELATSYDALLPDLRDTLSSHVAMAYDMGDLKLVVQAEVDAICCKCHTSSKGPWGAPETPSTLPKRRLSSGRFDVLSLDTGNGEGEEEEHYGAVTTAKEGTRILHTGRQVEPSCCIEIKTRTEKALHRPSSPDFMAQLYFQRTSKVFLALHRNGCFSPEEMWQWDAAKAVSKWEADNQVLLARLVKLLEDVRSRAVEVAEKAGGQCRMALVLGRDASQEGRRDWKATLYEREGSESMLPEDL</sequence>
<comment type="caution">
    <text evidence="1">The sequence shown here is derived from an EMBL/GenBank/DDBJ whole genome shotgun (WGS) entry which is preliminary data.</text>
</comment>
<reference evidence="1 2" key="1">
    <citation type="journal article" date="2014" name="Genome Announc.">
        <title>Draft genome sequence of the pathogenic fungus Scedosporium apiospermum.</title>
        <authorList>
            <person name="Vandeputte P."/>
            <person name="Ghamrawi S."/>
            <person name="Rechenmann M."/>
            <person name="Iltis A."/>
            <person name="Giraud S."/>
            <person name="Fleury M."/>
            <person name="Thornton C."/>
            <person name="Delhaes L."/>
            <person name="Meyer W."/>
            <person name="Papon N."/>
            <person name="Bouchara J.P."/>
        </authorList>
    </citation>
    <scope>NUCLEOTIDE SEQUENCE [LARGE SCALE GENOMIC DNA]</scope>
    <source>
        <strain evidence="1 2">IHEM 14462</strain>
    </source>
</reference>
<accession>A0A084G5L8</accession>
<dbReference type="VEuPathDB" id="FungiDB:SAPIO_CDS5880"/>
<dbReference type="EMBL" id="JOWA01000099">
    <property type="protein sequence ID" value="KEZ42630.1"/>
    <property type="molecule type" value="Genomic_DNA"/>
</dbReference>
<evidence type="ECO:0000313" key="2">
    <source>
        <dbReference type="Proteomes" id="UP000028545"/>
    </source>
</evidence>
<dbReference type="KEGG" id="sapo:SAPIO_CDS5880"/>
<keyword evidence="2" id="KW-1185">Reference proteome</keyword>
<dbReference type="RefSeq" id="XP_016642429.1">
    <property type="nucleotide sequence ID" value="XM_016788113.1"/>
</dbReference>